<feature type="chain" id="PRO_5029572078" description="Protein kinase domain-containing protein" evidence="11">
    <location>
        <begin position="24"/>
        <end position="699"/>
    </location>
</feature>
<dbReference type="InterPro" id="IPR001245">
    <property type="entry name" value="Ser-Thr/Tyr_kinase_cat_dom"/>
</dbReference>
<protein>
    <recommendedName>
        <fullName evidence="12">Protein kinase domain-containing protein</fullName>
    </recommendedName>
</protein>
<evidence type="ECO:0000256" key="9">
    <source>
        <dbReference type="SAM" id="MobiDB-lite"/>
    </source>
</evidence>
<reference evidence="13" key="1">
    <citation type="submission" date="2021-01" db="UniProtKB">
        <authorList>
            <consortium name="EnsemblPlants"/>
        </authorList>
    </citation>
    <scope>IDENTIFICATION</scope>
</reference>
<dbReference type="FunFam" id="3.30.200.20:FF:000125">
    <property type="entry name" value="Protein STRUBBELIG-RECEPTOR FAMILY 8"/>
    <property type="match status" value="1"/>
</dbReference>
<comment type="subcellular location">
    <subcellularLocation>
        <location evidence="1">Membrane</location>
    </subcellularLocation>
</comment>
<dbReference type="Pfam" id="PF00560">
    <property type="entry name" value="LRR_1"/>
    <property type="match status" value="4"/>
</dbReference>
<feature type="domain" description="Protein kinase" evidence="12">
    <location>
        <begin position="415"/>
        <end position="684"/>
    </location>
</feature>
<dbReference type="GO" id="GO:0016020">
    <property type="term" value="C:membrane"/>
    <property type="evidence" value="ECO:0007669"/>
    <property type="project" value="UniProtKB-SubCell"/>
</dbReference>
<dbReference type="PROSITE" id="PS51450">
    <property type="entry name" value="LRR"/>
    <property type="match status" value="1"/>
</dbReference>
<feature type="signal peptide" evidence="11">
    <location>
        <begin position="1"/>
        <end position="23"/>
    </location>
</feature>
<dbReference type="InterPro" id="IPR046959">
    <property type="entry name" value="PRK1-6/SRF4-like"/>
</dbReference>
<dbReference type="EnsemblPlants" id="Kaladp0011s0315.1.v1.1">
    <property type="protein sequence ID" value="Kaladp0011s0315.1.v1.1"/>
    <property type="gene ID" value="Kaladp0011s0315.v1.1"/>
</dbReference>
<dbReference type="PANTHER" id="PTHR48007">
    <property type="entry name" value="LEUCINE-RICH REPEAT RECEPTOR-LIKE PROTEIN KINASE PXC1"/>
    <property type="match status" value="1"/>
</dbReference>
<feature type="region of interest" description="Disordered" evidence="9">
    <location>
        <begin position="237"/>
        <end position="261"/>
    </location>
</feature>
<evidence type="ECO:0000256" key="8">
    <source>
        <dbReference type="ARBA" id="ARBA00023170"/>
    </source>
</evidence>
<dbReference type="AlphaFoldDB" id="A0A7N0RGV1"/>
<dbReference type="Pfam" id="PF08263">
    <property type="entry name" value="LRRNT_2"/>
    <property type="match status" value="1"/>
</dbReference>
<dbReference type="Pfam" id="PF07714">
    <property type="entry name" value="PK_Tyr_Ser-Thr"/>
    <property type="match status" value="1"/>
</dbReference>
<keyword evidence="5" id="KW-0677">Repeat</keyword>
<dbReference type="PANTHER" id="PTHR48007:SF13">
    <property type="entry name" value="PROTEIN STRUBBELIG-RECEPTOR FAMILY 4"/>
    <property type="match status" value="1"/>
</dbReference>
<dbReference type="SUPFAM" id="SSF56112">
    <property type="entry name" value="Protein kinase-like (PK-like)"/>
    <property type="match status" value="1"/>
</dbReference>
<dbReference type="Gene3D" id="3.30.200.20">
    <property type="entry name" value="Phosphorylase Kinase, domain 1"/>
    <property type="match status" value="1"/>
</dbReference>
<dbReference type="OMA" id="SLIGACW"/>
<evidence type="ECO:0000256" key="11">
    <source>
        <dbReference type="SAM" id="SignalP"/>
    </source>
</evidence>
<dbReference type="Gene3D" id="3.80.10.10">
    <property type="entry name" value="Ribonuclease Inhibitor"/>
    <property type="match status" value="1"/>
</dbReference>
<name>A0A7N0RGV1_KALFE</name>
<dbReference type="GO" id="GO:0005524">
    <property type="term" value="F:ATP binding"/>
    <property type="evidence" value="ECO:0007669"/>
    <property type="project" value="InterPro"/>
</dbReference>
<dbReference type="GO" id="GO:0004672">
    <property type="term" value="F:protein kinase activity"/>
    <property type="evidence" value="ECO:0007669"/>
    <property type="project" value="InterPro"/>
</dbReference>
<dbReference type="FunFam" id="1.10.510.10:FF:000095">
    <property type="entry name" value="protein STRUBBELIG-RECEPTOR FAMILY 8"/>
    <property type="match status" value="1"/>
</dbReference>
<keyword evidence="14" id="KW-1185">Reference proteome</keyword>
<keyword evidence="4 11" id="KW-0732">Signal</keyword>
<dbReference type="InterPro" id="IPR032675">
    <property type="entry name" value="LRR_dom_sf"/>
</dbReference>
<evidence type="ECO:0000259" key="12">
    <source>
        <dbReference type="PROSITE" id="PS50011"/>
    </source>
</evidence>
<keyword evidence="6 10" id="KW-1133">Transmembrane helix</keyword>
<keyword evidence="3 10" id="KW-0812">Transmembrane</keyword>
<dbReference type="FunFam" id="3.80.10.10:FF:000062">
    <property type="entry name" value="protein STRUBBELIG-RECEPTOR FAMILY 3"/>
    <property type="match status" value="1"/>
</dbReference>
<evidence type="ECO:0000256" key="5">
    <source>
        <dbReference type="ARBA" id="ARBA00022737"/>
    </source>
</evidence>
<evidence type="ECO:0000313" key="14">
    <source>
        <dbReference type="Proteomes" id="UP000594263"/>
    </source>
</evidence>
<evidence type="ECO:0000256" key="7">
    <source>
        <dbReference type="ARBA" id="ARBA00023136"/>
    </source>
</evidence>
<evidence type="ECO:0000256" key="2">
    <source>
        <dbReference type="ARBA" id="ARBA00022614"/>
    </source>
</evidence>
<evidence type="ECO:0000256" key="1">
    <source>
        <dbReference type="ARBA" id="ARBA00004370"/>
    </source>
</evidence>
<dbReference type="Proteomes" id="UP000594263">
    <property type="component" value="Unplaced"/>
</dbReference>
<proteinExistence type="predicted"/>
<evidence type="ECO:0000313" key="13">
    <source>
        <dbReference type="EnsemblPlants" id="Kaladp0011s0315.1.v1.1"/>
    </source>
</evidence>
<dbReference type="InterPro" id="IPR011009">
    <property type="entry name" value="Kinase-like_dom_sf"/>
</dbReference>
<keyword evidence="7 10" id="KW-0472">Membrane</keyword>
<keyword evidence="2" id="KW-0433">Leucine-rich repeat</keyword>
<dbReference type="InterPro" id="IPR013210">
    <property type="entry name" value="LRR_N_plant-typ"/>
</dbReference>
<evidence type="ECO:0000256" key="3">
    <source>
        <dbReference type="ARBA" id="ARBA00022692"/>
    </source>
</evidence>
<evidence type="ECO:0000256" key="4">
    <source>
        <dbReference type="ARBA" id="ARBA00022729"/>
    </source>
</evidence>
<keyword evidence="8" id="KW-0675">Receptor</keyword>
<dbReference type="InterPro" id="IPR001611">
    <property type="entry name" value="Leu-rich_rpt"/>
</dbReference>
<dbReference type="SUPFAM" id="SSF52058">
    <property type="entry name" value="L domain-like"/>
    <property type="match status" value="1"/>
</dbReference>
<dbReference type="InterPro" id="IPR000719">
    <property type="entry name" value="Prot_kinase_dom"/>
</dbReference>
<evidence type="ECO:0000256" key="10">
    <source>
        <dbReference type="SAM" id="Phobius"/>
    </source>
</evidence>
<dbReference type="PROSITE" id="PS50011">
    <property type="entry name" value="PROTEIN_KINASE_DOM"/>
    <property type="match status" value="1"/>
</dbReference>
<sequence length="699" mass="76300">MGVTRWGLVGMVFAFLVATRVHSKTDPPDVSALSVLYSSLNSPSKLDGWETNGGDPCGDVWDGIDCSGSSVTKIDLSGRKLSGSLGYQMSNLAHVTYLDVSNNNLKGDIPYQLPPNVKYLDLSGNDFTGVVPYSISQMTDLEYLNLADNKLNGQLNDMFGRLSKLTEMDLSHNSLSGGLPQSLGLLLSLTTLSLQNNKLTGSINILANLSSLNELNVEINKFTGWIPNELKGIDKLQTGGNSWSSGPAPPPPPGARPLASSHKATEAGSALMTGVIIAASIFGLLVVIAILLIIFVRRSSPPTSIYLDDEEGVSDHRQFTPLSSQELSPERAGMVKDFKGDAFKPTFLDVKKTDSSNSFDVKPLQSPSSARLMHSPSDRISSFNDNEFEARLRRSVSIRPTFYSFAELQTATGGFATGRLLGEGTIGCVYRAKYPDGKVLAVKKLDTSSFQDSNVQDFNDLVANISKFSHPGIARLVGHCCESGHQMLIYEYFRNGSLYDFLHQSDGFSNPLTWNTRVRIALGTARGIEYLHEVCTPSTVHKNIKSANILLDAELNPRLTDCGLAKFYERTSQNLGAGYNAPECTKPSAFTMKSDVYSFGVVMLELLTGRMPFDSSKPRPEQCLVKWAAPQLHDIDALSKMVDPALRGLYPPKSISRFADIIALCVQAEPEFRPAMSEVVHSLVRVVQGGSRRMDDYDY</sequence>
<accession>A0A7N0RGV1</accession>
<evidence type="ECO:0000256" key="6">
    <source>
        <dbReference type="ARBA" id="ARBA00022989"/>
    </source>
</evidence>
<dbReference type="Gramene" id="Kaladp0011s0315.1.v1.1">
    <property type="protein sequence ID" value="Kaladp0011s0315.1.v1.1"/>
    <property type="gene ID" value="Kaladp0011s0315.v1.1"/>
</dbReference>
<feature type="transmembrane region" description="Helical" evidence="10">
    <location>
        <begin position="270"/>
        <end position="296"/>
    </location>
</feature>
<dbReference type="Gene3D" id="1.10.510.10">
    <property type="entry name" value="Transferase(Phosphotransferase) domain 1"/>
    <property type="match status" value="1"/>
</dbReference>
<organism evidence="13 14">
    <name type="scientific">Kalanchoe fedtschenkoi</name>
    <name type="common">Lavender scallops</name>
    <name type="synonym">South American air plant</name>
    <dbReference type="NCBI Taxonomy" id="63787"/>
    <lineage>
        <taxon>Eukaryota</taxon>
        <taxon>Viridiplantae</taxon>
        <taxon>Streptophyta</taxon>
        <taxon>Embryophyta</taxon>
        <taxon>Tracheophyta</taxon>
        <taxon>Spermatophyta</taxon>
        <taxon>Magnoliopsida</taxon>
        <taxon>eudicotyledons</taxon>
        <taxon>Gunneridae</taxon>
        <taxon>Pentapetalae</taxon>
        <taxon>Saxifragales</taxon>
        <taxon>Crassulaceae</taxon>
        <taxon>Kalanchoe</taxon>
    </lineage>
</organism>